<comment type="caution">
    <text evidence="1">The sequence shown here is derived from an EMBL/GenBank/DDBJ whole genome shotgun (WGS) entry which is preliminary data.</text>
</comment>
<dbReference type="GO" id="GO:0030435">
    <property type="term" value="P:sporulation resulting in formation of a cellular spore"/>
    <property type="evidence" value="ECO:0007669"/>
    <property type="project" value="InterPro"/>
</dbReference>
<accession>A0A1F5KMN7</accession>
<reference evidence="1 2" key="1">
    <citation type="journal article" date="2016" name="Nat. Commun.">
        <title>Thousands of microbial genomes shed light on interconnected biogeochemical processes in an aquifer system.</title>
        <authorList>
            <person name="Anantharaman K."/>
            <person name="Brown C.T."/>
            <person name="Hug L.A."/>
            <person name="Sharon I."/>
            <person name="Castelle C.J."/>
            <person name="Probst A.J."/>
            <person name="Thomas B.C."/>
            <person name="Singh A."/>
            <person name="Wilkins M.J."/>
            <person name="Karaoz U."/>
            <person name="Brodie E.L."/>
            <person name="Williams K.H."/>
            <person name="Hubbard S.S."/>
            <person name="Banfield J.F."/>
        </authorList>
    </citation>
    <scope>NUCLEOTIDE SEQUENCE [LARGE SCALE GENOMIC DNA]</scope>
</reference>
<protein>
    <recommendedName>
        <fullName evidence="3">SpoVG family protein</fullName>
    </recommendedName>
</protein>
<dbReference type="AlphaFoldDB" id="A0A1F5KMN7"/>
<dbReference type="Proteomes" id="UP000178565">
    <property type="component" value="Unassembled WGS sequence"/>
</dbReference>
<name>A0A1F5KMN7_9BACT</name>
<dbReference type="EMBL" id="MFDM01000030">
    <property type="protein sequence ID" value="OGE42142.1"/>
    <property type="molecule type" value="Genomic_DNA"/>
</dbReference>
<evidence type="ECO:0000313" key="1">
    <source>
        <dbReference type="EMBL" id="OGE42142.1"/>
    </source>
</evidence>
<evidence type="ECO:0008006" key="3">
    <source>
        <dbReference type="Google" id="ProtNLM"/>
    </source>
</evidence>
<proteinExistence type="predicted"/>
<dbReference type="STRING" id="1797785.A3B45_00610"/>
<evidence type="ECO:0000313" key="2">
    <source>
        <dbReference type="Proteomes" id="UP000178565"/>
    </source>
</evidence>
<dbReference type="InterPro" id="IPR036751">
    <property type="entry name" value="SpoVG_sf"/>
</dbReference>
<sequence length="118" mass="13880">MKILDTVKIKIRLKGIDDNPLAIVTLNLNDEIELRFCPILWKQSHTGLFFTMPSLKSHGFQNCVVILNEEEYKELQSKVMQEFLEKAKEHYYPDEFKKIEAAVNKEKEEELNIDELPI</sequence>
<gene>
    <name evidence="1" type="ORF">A3B45_00610</name>
</gene>
<dbReference type="SUPFAM" id="SSF160537">
    <property type="entry name" value="SpoVG-like"/>
    <property type="match status" value="1"/>
</dbReference>
<organism evidence="1 2">
    <name type="scientific">Candidatus Daviesbacteria bacterium RIFCSPLOWO2_01_FULL_39_12</name>
    <dbReference type="NCBI Taxonomy" id="1797785"/>
    <lineage>
        <taxon>Bacteria</taxon>
        <taxon>Candidatus Daviesiibacteriota</taxon>
    </lineage>
</organism>
<dbReference type="Gene3D" id="3.30.1120.40">
    <property type="entry name" value="Stage V sporulation protein G"/>
    <property type="match status" value="1"/>
</dbReference>